<dbReference type="Gene3D" id="3.30.70.100">
    <property type="match status" value="1"/>
</dbReference>
<dbReference type="EMBL" id="CP115396">
    <property type="protein sequence ID" value="WBO85507.1"/>
    <property type="molecule type" value="Genomic_DNA"/>
</dbReference>
<evidence type="ECO:0000259" key="1">
    <source>
        <dbReference type="PROSITE" id="PS50925"/>
    </source>
</evidence>
<gene>
    <name evidence="2" type="ORF">O9Z63_04505</name>
</gene>
<name>A0ABY7PSD9_9BACT</name>
<evidence type="ECO:0000313" key="3">
    <source>
        <dbReference type="Proteomes" id="UP001211872"/>
    </source>
</evidence>
<dbReference type="InterPro" id="IPR036046">
    <property type="entry name" value="Acylphosphatase-like_dom_sf"/>
</dbReference>
<dbReference type="Proteomes" id="UP001211872">
    <property type="component" value="Chromosome"/>
</dbReference>
<proteinExistence type="predicted"/>
<organism evidence="2 3">
    <name type="scientific">Hymenobacter yonginensis</name>
    <dbReference type="NCBI Taxonomy" id="748197"/>
    <lineage>
        <taxon>Bacteria</taxon>
        <taxon>Pseudomonadati</taxon>
        <taxon>Bacteroidota</taxon>
        <taxon>Cytophagia</taxon>
        <taxon>Cytophagales</taxon>
        <taxon>Hymenobacteraceae</taxon>
        <taxon>Hymenobacter</taxon>
    </lineage>
</organism>
<dbReference type="PROSITE" id="PS50925">
    <property type="entry name" value="BLUF"/>
    <property type="match status" value="1"/>
</dbReference>
<dbReference type="SMART" id="SM01034">
    <property type="entry name" value="BLUF"/>
    <property type="match status" value="1"/>
</dbReference>
<dbReference type="SUPFAM" id="SSF54975">
    <property type="entry name" value="Acylphosphatase/BLUF domain-like"/>
    <property type="match status" value="1"/>
</dbReference>
<reference evidence="2 3" key="1">
    <citation type="journal article" date="2011" name="Int. J. Syst. Evol. Microbiol.">
        <title>Hymenobacter yonginensis sp. nov., isolated from a mesotrophic artificial lake.</title>
        <authorList>
            <person name="Joung Y."/>
            <person name="Cho S.H."/>
            <person name="Kim H."/>
            <person name="Kim S.B."/>
            <person name="Joh K."/>
        </authorList>
    </citation>
    <scope>NUCLEOTIDE SEQUENCE [LARGE SCALE GENOMIC DNA]</scope>
    <source>
        <strain evidence="2 3">KCTC 22745</strain>
    </source>
</reference>
<dbReference type="RefSeq" id="WP_270128130.1">
    <property type="nucleotide sequence ID" value="NZ_CP115396.1"/>
</dbReference>
<sequence length="142" mass="15580">MHHIIYMSSATQSMSDDDLALLLEQCRRNNEQLRITGALVYGGGQFMQIMEGDKAIVQALYEKVETDARHTGVMKLADKDIPHRSFGSWSMAFDTVAPEALPALAGYSTPTELLRNLPVSLSGADDLLYSMLRATVGETTQA</sequence>
<dbReference type="Pfam" id="PF04940">
    <property type="entry name" value="BLUF"/>
    <property type="match status" value="1"/>
</dbReference>
<feature type="domain" description="BLUF" evidence="1">
    <location>
        <begin position="1"/>
        <end position="92"/>
    </location>
</feature>
<evidence type="ECO:0000313" key="2">
    <source>
        <dbReference type="EMBL" id="WBO85507.1"/>
    </source>
</evidence>
<dbReference type="InterPro" id="IPR007024">
    <property type="entry name" value="BLUF_domain"/>
</dbReference>
<protein>
    <submittedName>
        <fullName evidence="2">BLUF domain-containing protein</fullName>
    </submittedName>
</protein>
<keyword evidence="3" id="KW-1185">Reference proteome</keyword>
<accession>A0ABY7PSD9</accession>